<feature type="domain" description="PepSY" evidence="2">
    <location>
        <begin position="77"/>
        <end position="108"/>
    </location>
</feature>
<keyword evidence="1" id="KW-0732">Signal</keyword>
<gene>
    <name evidence="3" type="ORF">J3R73_004337</name>
</gene>
<feature type="chain" id="PRO_5045527810" evidence="1">
    <location>
        <begin position="34"/>
        <end position="109"/>
    </location>
</feature>
<dbReference type="InterPro" id="IPR025711">
    <property type="entry name" value="PepSY"/>
</dbReference>
<reference evidence="3 4" key="1">
    <citation type="submission" date="2023-07" db="EMBL/GenBank/DDBJ databases">
        <title>Genomic Encyclopedia of Type Strains, Phase IV (KMG-IV): sequencing the most valuable type-strain genomes for metagenomic binning, comparative biology and taxonomic classification.</title>
        <authorList>
            <person name="Goeker M."/>
        </authorList>
    </citation>
    <scope>NUCLEOTIDE SEQUENCE [LARGE SCALE GENOMIC DNA]</scope>
    <source>
        <strain evidence="3 4">DSM 5896</strain>
    </source>
</reference>
<comment type="caution">
    <text evidence="3">The sequence shown here is derived from an EMBL/GenBank/DDBJ whole genome shotgun (WGS) entry which is preliminary data.</text>
</comment>
<name>A0ABU0FKG8_9HYPH</name>
<protein>
    <submittedName>
        <fullName evidence="3">Membrane protein YkoI</fullName>
    </submittedName>
</protein>
<dbReference type="Gene3D" id="3.10.450.40">
    <property type="match status" value="1"/>
</dbReference>
<accession>A0ABU0FKG8</accession>
<evidence type="ECO:0000259" key="2">
    <source>
        <dbReference type="Pfam" id="PF03413"/>
    </source>
</evidence>
<dbReference type="RefSeq" id="WP_307431825.1">
    <property type="nucleotide sequence ID" value="NZ_JAUSVK010000001.1"/>
</dbReference>
<dbReference type="Pfam" id="PF03413">
    <property type="entry name" value="PepSY"/>
    <property type="match status" value="1"/>
</dbReference>
<sequence>MVFSSRYGKATMGRLAALLVAGALGMDASAAGAACVGLGQARALVQAGTIVPLMSALGAARGATKGEMIAGSLCGSTGNYRYVVTFLRTDGRVVRVTIDARTGEVVSVK</sequence>
<evidence type="ECO:0000313" key="3">
    <source>
        <dbReference type="EMBL" id="MDQ0394545.1"/>
    </source>
</evidence>
<dbReference type="Proteomes" id="UP001237448">
    <property type="component" value="Unassembled WGS sequence"/>
</dbReference>
<keyword evidence="4" id="KW-1185">Reference proteome</keyword>
<organism evidence="3 4">
    <name type="scientific">Labrys monachus</name>
    <dbReference type="NCBI Taxonomy" id="217067"/>
    <lineage>
        <taxon>Bacteria</taxon>
        <taxon>Pseudomonadati</taxon>
        <taxon>Pseudomonadota</taxon>
        <taxon>Alphaproteobacteria</taxon>
        <taxon>Hyphomicrobiales</taxon>
        <taxon>Xanthobacteraceae</taxon>
        <taxon>Labrys</taxon>
    </lineage>
</organism>
<dbReference type="EMBL" id="JAUSVK010000001">
    <property type="protein sequence ID" value="MDQ0394545.1"/>
    <property type="molecule type" value="Genomic_DNA"/>
</dbReference>
<proteinExistence type="predicted"/>
<feature type="signal peptide" evidence="1">
    <location>
        <begin position="1"/>
        <end position="33"/>
    </location>
</feature>
<evidence type="ECO:0000313" key="4">
    <source>
        <dbReference type="Proteomes" id="UP001237448"/>
    </source>
</evidence>
<evidence type="ECO:0000256" key="1">
    <source>
        <dbReference type="SAM" id="SignalP"/>
    </source>
</evidence>